<dbReference type="eggNOG" id="COG0840">
    <property type="taxonomic scope" value="Bacteria"/>
</dbReference>
<feature type="domain" description="Methyl-accepting transducer" evidence="12">
    <location>
        <begin position="386"/>
        <end position="616"/>
    </location>
</feature>
<dbReference type="RefSeq" id="WP_012160447.1">
    <property type="nucleotide sequence ID" value="NC_009922.1"/>
</dbReference>
<dbReference type="SUPFAM" id="SSF58104">
    <property type="entry name" value="Methyl-accepting chemotaxis protein (MCP) signaling domain"/>
    <property type="match status" value="1"/>
</dbReference>
<comment type="subcellular location">
    <subcellularLocation>
        <location evidence="1">Cell membrane</location>
        <topology evidence="1">Multi-pass membrane protein</topology>
    </subcellularLocation>
</comment>
<evidence type="ECO:0000259" key="13">
    <source>
        <dbReference type="PROSITE" id="PS50885"/>
    </source>
</evidence>
<dbReference type="InterPro" id="IPR029151">
    <property type="entry name" value="Sensor-like_sf"/>
</dbReference>
<dbReference type="STRING" id="350688.Clos_2609"/>
<keyword evidence="4 11" id="KW-0812">Transmembrane</keyword>
<evidence type="ECO:0000256" key="2">
    <source>
        <dbReference type="ARBA" id="ARBA00022475"/>
    </source>
</evidence>
<dbReference type="PROSITE" id="PS50111">
    <property type="entry name" value="CHEMOTAXIS_TRANSDUC_2"/>
    <property type="match status" value="1"/>
</dbReference>
<dbReference type="SMART" id="SM00283">
    <property type="entry name" value="MA"/>
    <property type="match status" value="1"/>
</dbReference>
<protein>
    <submittedName>
        <fullName evidence="14">Methyl-accepting chemotaxis sensory transducer with Cache sensor</fullName>
    </submittedName>
</protein>
<accession>A8MK08</accession>
<dbReference type="InterPro" id="IPR003660">
    <property type="entry name" value="HAMP_dom"/>
</dbReference>
<feature type="transmembrane region" description="Helical" evidence="11">
    <location>
        <begin position="284"/>
        <end position="304"/>
    </location>
</feature>
<dbReference type="Gene3D" id="6.10.340.10">
    <property type="match status" value="1"/>
</dbReference>
<keyword evidence="3" id="KW-0145">Chemotaxis</keyword>
<dbReference type="CDD" id="cd06225">
    <property type="entry name" value="HAMP"/>
    <property type="match status" value="1"/>
</dbReference>
<proteinExistence type="inferred from homology"/>
<keyword evidence="7 9" id="KW-0807">Transducer</keyword>
<keyword evidence="5 11" id="KW-1133">Transmembrane helix</keyword>
<feature type="coiled-coil region" evidence="10">
    <location>
        <begin position="454"/>
        <end position="481"/>
    </location>
</feature>
<dbReference type="Pfam" id="PF02743">
    <property type="entry name" value="dCache_1"/>
    <property type="match status" value="1"/>
</dbReference>
<keyword evidence="15" id="KW-1185">Reference proteome</keyword>
<organism evidence="14 15">
    <name type="scientific">Alkaliphilus oremlandii (strain OhILAs)</name>
    <name type="common">Clostridium oremlandii (strain OhILAs)</name>
    <dbReference type="NCBI Taxonomy" id="350688"/>
    <lineage>
        <taxon>Bacteria</taxon>
        <taxon>Bacillati</taxon>
        <taxon>Bacillota</taxon>
        <taxon>Clostridia</taxon>
        <taxon>Peptostreptococcales</taxon>
        <taxon>Natronincolaceae</taxon>
        <taxon>Alkaliphilus</taxon>
    </lineage>
</organism>
<dbReference type="SMART" id="SM00304">
    <property type="entry name" value="HAMP"/>
    <property type="match status" value="1"/>
</dbReference>
<dbReference type="SUPFAM" id="SSF103190">
    <property type="entry name" value="Sensory domain-like"/>
    <property type="match status" value="1"/>
</dbReference>
<evidence type="ECO:0000259" key="12">
    <source>
        <dbReference type="PROSITE" id="PS50111"/>
    </source>
</evidence>
<dbReference type="Gene3D" id="1.10.287.950">
    <property type="entry name" value="Methyl-accepting chemotaxis protein"/>
    <property type="match status" value="1"/>
</dbReference>
<evidence type="ECO:0000256" key="1">
    <source>
        <dbReference type="ARBA" id="ARBA00004651"/>
    </source>
</evidence>
<feature type="transmembrane region" description="Helical" evidence="11">
    <location>
        <begin position="7"/>
        <end position="29"/>
    </location>
</feature>
<evidence type="ECO:0000256" key="3">
    <source>
        <dbReference type="ARBA" id="ARBA00022500"/>
    </source>
</evidence>
<dbReference type="PROSITE" id="PS50885">
    <property type="entry name" value="HAMP"/>
    <property type="match status" value="1"/>
</dbReference>
<dbReference type="PANTHER" id="PTHR32089">
    <property type="entry name" value="METHYL-ACCEPTING CHEMOTAXIS PROTEIN MCPB"/>
    <property type="match status" value="1"/>
</dbReference>
<evidence type="ECO:0000256" key="4">
    <source>
        <dbReference type="ARBA" id="ARBA00022692"/>
    </source>
</evidence>
<comment type="similarity">
    <text evidence="8">Belongs to the methyl-accepting chemotaxis (MCP) protein family.</text>
</comment>
<feature type="domain" description="HAMP" evidence="13">
    <location>
        <begin position="305"/>
        <end position="360"/>
    </location>
</feature>
<evidence type="ECO:0000256" key="8">
    <source>
        <dbReference type="ARBA" id="ARBA00029447"/>
    </source>
</evidence>
<dbReference type="Gene3D" id="3.30.450.20">
    <property type="entry name" value="PAS domain"/>
    <property type="match status" value="2"/>
</dbReference>
<evidence type="ECO:0000256" key="7">
    <source>
        <dbReference type="ARBA" id="ARBA00023224"/>
    </source>
</evidence>
<keyword evidence="2" id="KW-1003">Cell membrane</keyword>
<evidence type="ECO:0000256" key="9">
    <source>
        <dbReference type="PROSITE-ProRule" id="PRU00284"/>
    </source>
</evidence>
<dbReference type="GO" id="GO:0006935">
    <property type="term" value="P:chemotaxis"/>
    <property type="evidence" value="ECO:0007669"/>
    <property type="project" value="UniProtKB-KW"/>
</dbReference>
<name>A8MK08_ALKOO</name>
<sequence>MKLKGKLILFSALICIVSVVSISAVNYFLSIKELESEIHANHQLETTIIARDIDKWVALQKDSLEEVLYNLLYTGNYETDFVHHFFVEKNKINPGNGYYIAFSDKTFIDSAIWTPGSDYDPTSRDWYTGAKQVPNSVYISEPYVDADTGKMLITISKLFKTPEGREGVIASDIKVDFIVDFISNIAFEDGSYAFLVENNGNIITHRNSAFNPTDESLTNLEDLFDGKLKTIMTEKLAIRDTIVKDYDNEDRSFYFASSHESNWQIGLAVPIAASMNVINRVVNYTLMTTVIVILVSLLLSVYIANNITKPITESVKIAENISNLDLSKPIEQNKLNRKDEIGQLYTSFQLIIGKLGRFMSEMENSLAINRGIYHETMDKLQYLVSQAEDTSATTEELSAGMEETTASALSIHESTSQIDSAISDFATKVGDGAMTSSSISTKADTLSGQFVKSRDESMNVYRRAREEIEKAIEAAKEVSKISTLTDAILDISEQTGLLSLNASIEAARAGESGRGFAVVASEIGKLANHSNSTVEEIQVVTANITHAVNQLIDRASHIMEFLATDVVRDYELMVDAIDHYKEDGSSLNNIIADLSATSEELAATVNEISTAMREISITVEESTKATTNIAEKNTNIVETIVDINEIMRKNEEVSDKLEKIISQVKI</sequence>
<dbReference type="GO" id="GO:0007165">
    <property type="term" value="P:signal transduction"/>
    <property type="evidence" value="ECO:0007669"/>
    <property type="project" value="UniProtKB-KW"/>
</dbReference>
<dbReference type="EMBL" id="CP000853">
    <property type="protein sequence ID" value="ABW20140.1"/>
    <property type="molecule type" value="Genomic_DNA"/>
</dbReference>
<dbReference type="Pfam" id="PF00015">
    <property type="entry name" value="MCPsignal"/>
    <property type="match status" value="1"/>
</dbReference>
<dbReference type="InterPro" id="IPR004089">
    <property type="entry name" value="MCPsignal_dom"/>
</dbReference>
<dbReference type="InterPro" id="IPR033479">
    <property type="entry name" value="dCache_1"/>
</dbReference>
<dbReference type="AlphaFoldDB" id="A8MK08"/>
<dbReference type="HOGENOM" id="CLU_000445_107_19_9"/>
<dbReference type="CDD" id="cd12913">
    <property type="entry name" value="PDC1_MCP_like"/>
    <property type="match status" value="1"/>
</dbReference>
<evidence type="ECO:0000313" key="15">
    <source>
        <dbReference type="Proteomes" id="UP000000269"/>
    </source>
</evidence>
<dbReference type="Proteomes" id="UP000000269">
    <property type="component" value="Chromosome"/>
</dbReference>
<evidence type="ECO:0000256" key="5">
    <source>
        <dbReference type="ARBA" id="ARBA00022989"/>
    </source>
</evidence>
<dbReference type="OrthoDB" id="9814363at2"/>
<gene>
    <name evidence="14" type="ordered locus">Clos_2609</name>
</gene>
<evidence type="ECO:0000256" key="6">
    <source>
        <dbReference type="ARBA" id="ARBA00023136"/>
    </source>
</evidence>
<evidence type="ECO:0000256" key="10">
    <source>
        <dbReference type="SAM" id="Coils"/>
    </source>
</evidence>
<dbReference type="KEGG" id="aoe:Clos_2609"/>
<evidence type="ECO:0000313" key="14">
    <source>
        <dbReference type="EMBL" id="ABW20140.1"/>
    </source>
</evidence>
<reference evidence="15" key="1">
    <citation type="submission" date="2007-10" db="EMBL/GenBank/DDBJ databases">
        <title>Complete genome of Alkaliphilus oremlandii OhILAs.</title>
        <authorList>
            <person name="Copeland A."/>
            <person name="Lucas S."/>
            <person name="Lapidus A."/>
            <person name="Barry K."/>
            <person name="Detter J.C."/>
            <person name="Glavina del Rio T."/>
            <person name="Hammon N."/>
            <person name="Israni S."/>
            <person name="Dalin E."/>
            <person name="Tice H."/>
            <person name="Pitluck S."/>
            <person name="Chain P."/>
            <person name="Malfatti S."/>
            <person name="Shin M."/>
            <person name="Vergez L."/>
            <person name="Schmutz J."/>
            <person name="Larimer F."/>
            <person name="Land M."/>
            <person name="Hauser L."/>
            <person name="Kyrpides N."/>
            <person name="Mikhailova N."/>
            <person name="Stolz J.F."/>
            <person name="Dawson A."/>
            <person name="Fisher E."/>
            <person name="Crable B."/>
            <person name="Perera E."/>
            <person name="Lisak J."/>
            <person name="Ranganathan M."/>
            <person name="Basu P."/>
            <person name="Richardson P."/>
        </authorList>
    </citation>
    <scope>NUCLEOTIDE SEQUENCE [LARGE SCALE GENOMIC DNA]</scope>
    <source>
        <strain evidence="15">OhILAs</strain>
    </source>
</reference>
<keyword evidence="6 11" id="KW-0472">Membrane</keyword>
<dbReference type="PANTHER" id="PTHR32089:SF112">
    <property type="entry name" value="LYSOZYME-LIKE PROTEIN-RELATED"/>
    <property type="match status" value="1"/>
</dbReference>
<dbReference type="GO" id="GO:0005886">
    <property type="term" value="C:plasma membrane"/>
    <property type="evidence" value="ECO:0007669"/>
    <property type="project" value="UniProtKB-SubCell"/>
</dbReference>
<keyword evidence="10" id="KW-0175">Coiled coil</keyword>
<evidence type="ECO:0000256" key="11">
    <source>
        <dbReference type="SAM" id="Phobius"/>
    </source>
</evidence>